<protein>
    <recommendedName>
        <fullName evidence="1">AB hydrolase-1 domain-containing protein</fullName>
    </recommendedName>
</protein>
<dbReference type="InterPro" id="IPR029058">
    <property type="entry name" value="AB_hydrolase_fold"/>
</dbReference>
<evidence type="ECO:0000313" key="2">
    <source>
        <dbReference type="EMBL" id="GAA2078115.1"/>
    </source>
</evidence>
<dbReference type="Gene3D" id="3.40.50.1820">
    <property type="entry name" value="alpha/beta hydrolase"/>
    <property type="match status" value="1"/>
</dbReference>
<sequence length="301" mass="33118">MRTSWIETDDVRLRVEHRGPSEAPAVLLLHGFPDHRGVWDPVADRLGDDHHVVTVDVRGSGDSEAPRGRSGYRIERLVDDVAAVVAHALPGGRPVHLVGHDWGSIQGWAVLERSMRPESSLSGRIATFTSISGPSLEAYGEFVRSGLRRGRVLAVGRQLVRSWYAAAFQLPVLPELVLGRWGPVIADRLAHAEGLAASEAGSPWDEGFVRDAVHGVNLYRANLGRVLQRPTSVDLPVQLVVPTRDRYVLPHLHDGLERHVPNLSRVELVAGHWAPRTQPELVADLVRGFVAEQERPLRVVG</sequence>
<keyword evidence="3" id="KW-1185">Reference proteome</keyword>
<dbReference type="PANTHER" id="PTHR43329">
    <property type="entry name" value="EPOXIDE HYDROLASE"/>
    <property type="match status" value="1"/>
</dbReference>
<evidence type="ECO:0000259" key="1">
    <source>
        <dbReference type="Pfam" id="PF00561"/>
    </source>
</evidence>
<dbReference type="Proteomes" id="UP001501480">
    <property type="component" value="Unassembled WGS sequence"/>
</dbReference>
<evidence type="ECO:0000313" key="3">
    <source>
        <dbReference type="Proteomes" id="UP001501480"/>
    </source>
</evidence>
<organism evidence="2 3">
    <name type="scientific">Aeromicrobium halocynthiae</name>
    <dbReference type="NCBI Taxonomy" id="560557"/>
    <lineage>
        <taxon>Bacteria</taxon>
        <taxon>Bacillati</taxon>
        <taxon>Actinomycetota</taxon>
        <taxon>Actinomycetes</taxon>
        <taxon>Propionibacteriales</taxon>
        <taxon>Nocardioidaceae</taxon>
        <taxon>Aeromicrobium</taxon>
    </lineage>
</organism>
<gene>
    <name evidence="2" type="ORF">GCM10009821_17360</name>
</gene>
<dbReference type="RefSeq" id="WP_344327043.1">
    <property type="nucleotide sequence ID" value="NZ_BAAAPY010000005.1"/>
</dbReference>
<reference evidence="2 3" key="1">
    <citation type="journal article" date="2019" name="Int. J. Syst. Evol. Microbiol.">
        <title>The Global Catalogue of Microorganisms (GCM) 10K type strain sequencing project: providing services to taxonomists for standard genome sequencing and annotation.</title>
        <authorList>
            <consortium name="The Broad Institute Genomics Platform"/>
            <consortium name="The Broad Institute Genome Sequencing Center for Infectious Disease"/>
            <person name="Wu L."/>
            <person name="Ma J."/>
        </authorList>
    </citation>
    <scope>NUCLEOTIDE SEQUENCE [LARGE SCALE GENOMIC DNA]</scope>
    <source>
        <strain evidence="2 3">JCM 15749</strain>
    </source>
</reference>
<dbReference type="InterPro" id="IPR000073">
    <property type="entry name" value="AB_hydrolase_1"/>
</dbReference>
<dbReference type="EMBL" id="BAAAPY010000005">
    <property type="protein sequence ID" value="GAA2078115.1"/>
    <property type="molecule type" value="Genomic_DNA"/>
</dbReference>
<comment type="caution">
    <text evidence="2">The sequence shown here is derived from an EMBL/GenBank/DDBJ whole genome shotgun (WGS) entry which is preliminary data.</text>
</comment>
<proteinExistence type="predicted"/>
<accession>A0ABN2VZM5</accession>
<dbReference type="Pfam" id="PF00561">
    <property type="entry name" value="Abhydrolase_1"/>
    <property type="match status" value="1"/>
</dbReference>
<name>A0ABN2VZM5_9ACTN</name>
<feature type="domain" description="AB hydrolase-1" evidence="1">
    <location>
        <begin position="24"/>
        <end position="274"/>
    </location>
</feature>
<dbReference type="SUPFAM" id="SSF53474">
    <property type="entry name" value="alpha/beta-Hydrolases"/>
    <property type="match status" value="1"/>
</dbReference>